<gene>
    <name evidence="4" type="ORF">ElyMa_004087300</name>
</gene>
<organism evidence="4 5">
    <name type="scientific">Elysia marginata</name>
    <dbReference type="NCBI Taxonomy" id="1093978"/>
    <lineage>
        <taxon>Eukaryota</taxon>
        <taxon>Metazoa</taxon>
        <taxon>Spiralia</taxon>
        <taxon>Lophotrochozoa</taxon>
        <taxon>Mollusca</taxon>
        <taxon>Gastropoda</taxon>
        <taxon>Heterobranchia</taxon>
        <taxon>Euthyneura</taxon>
        <taxon>Panpulmonata</taxon>
        <taxon>Sacoglossa</taxon>
        <taxon>Placobranchoidea</taxon>
        <taxon>Plakobranchidae</taxon>
        <taxon>Elysia</taxon>
    </lineage>
</organism>
<feature type="compositionally biased region" description="Polar residues" evidence="2">
    <location>
        <begin position="36"/>
        <end position="47"/>
    </location>
</feature>
<dbReference type="AlphaFoldDB" id="A0AAV4G8I8"/>
<dbReference type="EMBL" id="BMAT01008308">
    <property type="protein sequence ID" value="GFR82042.1"/>
    <property type="molecule type" value="Genomic_DNA"/>
</dbReference>
<dbReference type="GO" id="GO:0046872">
    <property type="term" value="F:metal ion binding"/>
    <property type="evidence" value="ECO:0007669"/>
    <property type="project" value="UniProtKB-KW"/>
</dbReference>
<reference evidence="4 5" key="1">
    <citation type="journal article" date="2021" name="Elife">
        <title>Chloroplast acquisition without the gene transfer in kleptoplastic sea slugs, Plakobranchus ocellatus.</title>
        <authorList>
            <person name="Maeda T."/>
            <person name="Takahashi S."/>
            <person name="Yoshida T."/>
            <person name="Shimamura S."/>
            <person name="Takaki Y."/>
            <person name="Nagai Y."/>
            <person name="Toyoda A."/>
            <person name="Suzuki Y."/>
            <person name="Arimoto A."/>
            <person name="Ishii H."/>
            <person name="Satoh N."/>
            <person name="Nishiyama T."/>
            <person name="Hasebe M."/>
            <person name="Maruyama T."/>
            <person name="Minagawa J."/>
            <person name="Obokata J."/>
            <person name="Shigenobu S."/>
        </authorList>
    </citation>
    <scope>NUCLEOTIDE SEQUENCE [LARGE SCALE GENOMIC DNA]</scope>
</reference>
<dbReference type="Proteomes" id="UP000762676">
    <property type="component" value="Unassembled WGS sequence"/>
</dbReference>
<keyword evidence="1" id="KW-0479">Metal-binding</keyword>
<protein>
    <submittedName>
        <fullName evidence="4">PH domain leucine-rich repeat-containing protein phosphatase 1</fullName>
    </submittedName>
</protein>
<keyword evidence="5" id="KW-1185">Reference proteome</keyword>
<evidence type="ECO:0000259" key="3">
    <source>
        <dbReference type="Pfam" id="PF23010"/>
    </source>
</evidence>
<feature type="region of interest" description="Disordered" evidence="2">
    <location>
        <begin position="1"/>
        <end position="53"/>
    </location>
</feature>
<evidence type="ECO:0000256" key="2">
    <source>
        <dbReference type="SAM" id="MobiDB-lite"/>
    </source>
</evidence>
<evidence type="ECO:0000313" key="4">
    <source>
        <dbReference type="EMBL" id="GFR82042.1"/>
    </source>
</evidence>
<dbReference type="Pfam" id="PF23010">
    <property type="entry name" value="RA_3"/>
    <property type="match status" value="1"/>
</dbReference>
<evidence type="ECO:0000256" key="1">
    <source>
        <dbReference type="ARBA" id="ARBA00022723"/>
    </source>
</evidence>
<name>A0AAV4G8I8_9GAST</name>
<sequence length="239" mass="26244">MSGHGDALQPEGRTRSRSDGPTTLKSRDDLAGGTHDQAQSKSDSGPGQNYGGQRYHGSKAWWSVGEFLHQGITHQSVGLSLGRNEEETWDLSDSLADLYQAVTQRKRESPDRLGNRSHSRSDSGGPLVGGSDSEMLQDIRRWLDEDTSNGYIRVFASDLDSHSRLFPCTLSTSAQKICLQMGIPGNSLHVQLSGDVIRRMEPFDCPLAIQGLRTDTLINLESTKINQVAALEIFCFVLL</sequence>
<evidence type="ECO:0000313" key="5">
    <source>
        <dbReference type="Proteomes" id="UP000762676"/>
    </source>
</evidence>
<accession>A0AAV4G8I8</accession>
<feature type="domain" description="PHLPP-like RA" evidence="3">
    <location>
        <begin position="152"/>
        <end position="211"/>
    </location>
</feature>
<feature type="compositionally biased region" description="Basic and acidic residues" evidence="2">
    <location>
        <begin position="105"/>
        <end position="114"/>
    </location>
</feature>
<feature type="region of interest" description="Disordered" evidence="2">
    <location>
        <begin position="104"/>
        <end position="132"/>
    </location>
</feature>
<comment type="caution">
    <text evidence="4">The sequence shown here is derived from an EMBL/GenBank/DDBJ whole genome shotgun (WGS) entry which is preliminary data.</text>
</comment>
<proteinExistence type="predicted"/>
<dbReference type="InterPro" id="IPR055071">
    <property type="entry name" value="RA_PHLPP-like"/>
</dbReference>